<keyword evidence="4" id="KW-1185">Reference proteome</keyword>
<dbReference type="EMBL" id="ML986639">
    <property type="protein sequence ID" value="KAF2262575.1"/>
    <property type="molecule type" value="Genomic_DNA"/>
</dbReference>
<keyword evidence="1" id="KW-1133">Transmembrane helix</keyword>
<feature type="signal peptide" evidence="2">
    <location>
        <begin position="1"/>
        <end position="16"/>
    </location>
</feature>
<proteinExistence type="predicted"/>
<evidence type="ECO:0000256" key="1">
    <source>
        <dbReference type="SAM" id="Phobius"/>
    </source>
</evidence>
<reference evidence="4" key="1">
    <citation type="journal article" date="2020" name="Stud. Mycol.">
        <title>101 Dothideomycetes genomes: A test case for predicting lifestyles and emergence of pathogens.</title>
        <authorList>
            <person name="Haridas S."/>
            <person name="Albert R."/>
            <person name="Binder M."/>
            <person name="Bloem J."/>
            <person name="LaButti K."/>
            <person name="Salamov A."/>
            <person name="Andreopoulos B."/>
            <person name="Baker S."/>
            <person name="Barry K."/>
            <person name="Bills G."/>
            <person name="Bluhm B."/>
            <person name="Cannon C."/>
            <person name="Castanera R."/>
            <person name="Culley D."/>
            <person name="Daum C."/>
            <person name="Ezra D."/>
            <person name="Gonzalez J."/>
            <person name="Henrissat B."/>
            <person name="Kuo A."/>
            <person name="Liang C."/>
            <person name="Lipzen A."/>
            <person name="Lutzoni F."/>
            <person name="Magnuson J."/>
            <person name="Mondo S."/>
            <person name="Nolan M."/>
            <person name="Ohm R."/>
            <person name="Pangilinan J."/>
            <person name="Park H.-J."/>
            <person name="Ramirez L."/>
            <person name="Alfaro M."/>
            <person name="Sun H."/>
            <person name="Tritt A."/>
            <person name="Yoshinaga Y."/>
            <person name="Zwiers L.-H."/>
            <person name="Turgeon B."/>
            <person name="Goodwin S."/>
            <person name="Spatafora J."/>
            <person name="Crous P."/>
            <person name="Grigoriev I."/>
        </authorList>
    </citation>
    <scope>NUCLEOTIDE SEQUENCE [LARGE SCALE GENOMIC DNA]</scope>
    <source>
        <strain evidence="4">CBS 304.66</strain>
    </source>
</reference>
<keyword evidence="1" id="KW-0472">Membrane</keyword>
<dbReference type="Proteomes" id="UP000800093">
    <property type="component" value="Unassembled WGS sequence"/>
</dbReference>
<feature type="chain" id="PRO_5040475366" evidence="2">
    <location>
        <begin position="17"/>
        <end position="179"/>
    </location>
</feature>
<evidence type="ECO:0000256" key="2">
    <source>
        <dbReference type="SAM" id="SignalP"/>
    </source>
</evidence>
<sequence length="179" mass="19031">MAPFLIISLLFALCIGWHDVLPQMFLATISFATGSILEPVGAHILPACFSCLVTAMLRAIIISADLLYLIVLDSVLVVLDVLFHLGFAALQLAKPLLGFLSRLGPAALWHVICAFVAAFAVTGLGFSAASPAAAEAVTIRTPISTIPHDRPIDDTIEALGEEILGRELEQSNPPIWACT</sequence>
<keyword evidence="2" id="KW-0732">Signal</keyword>
<evidence type="ECO:0000313" key="4">
    <source>
        <dbReference type="Proteomes" id="UP000800093"/>
    </source>
</evidence>
<feature type="transmembrane region" description="Helical" evidence="1">
    <location>
        <begin position="42"/>
        <end position="61"/>
    </location>
</feature>
<keyword evidence="1" id="KW-0812">Transmembrane</keyword>
<accession>A0A9P4MYI7</accession>
<organism evidence="3 4">
    <name type="scientific">Lojkania enalia</name>
    <dbReference type="NCBI Taxonomy" id="147567"/>
    <lineage>
        <taxon>Eukaryota</taxon>
        <taxon>Fungi</taxon>
        <taxon>Dikarya</taxon>
        <taxon>Ascomycota</taxon>
        <taxon>Pezizomycotina</taxon>
        <taxon>Dothideomycetes</taxon>
        <taxon>Pleosporomycetidae</taxon>
        <taxon>Pleosporales</taxon>
        <taxon>Pleosporales incertae sedis</taxon>
        <taxon>Lojkania</taxon>
    </lineage>
</organism>
<evidence type="ECO:0000313" key="3">
    <source>
        <dbReference type="EMBL" id="KAF2262575.1"/>
    </source>
</evidence>
<feature type="transmembrane region" description="Helical" evidence="1">
    <location>
        <begin position="107"/>
        <end position="126"/>
    </location>
</feature>
<protein>
    <submittedName>
        <fullName evidence="3">Uncharacterized protein</fullName>
    </submittedName>
</protein>
<comment type="caution">
    <text evidence="3">The sequence shown here is derived from an EMBL/GenBank/DDBJ whole genome shotgun (WGS) entry which is preliminary data.</text>
</comment>
<dbReference type="AlphaFoldDB" id="A0A9P4MYI7"/>
<name>A0A9P4MYI7_9PLEO</name>
<feature type="transmembrane region" description="Helical" evidence="1">
    <location>
        <begin position="66"/>
        <end position="87"/>
    </location>
</feature>
<gene>
    <name evidence="3" type="ORF">CC78DRAFT_569730</name>
</gene>